<keyword evidence="5" id="KW-0547">Nucleotide-binding</keyword>
<evidence type="ECO:0000256" key="1">
    <source>
        <dbReference type="ARBA" id="ARBA00000085"/>
    </source>
</evidence>
<evidence type="ECO:0000256" key="6">
    <source>
        <dbReference type="ARBA" id="ARBA00022777"/>
    </source>
</evidence>
<comment type="caution">
    <text evidence="12">The sequence shown here is derived from an EMBL/GenBank/DDBJ whole genome shotgun (WGS) entry which is preliminary data.</text>
</comment>
<dbReference type="SMART" id="SM00387">
    <property type="entry name" value="HATPase_c"/>
    <property type="match status" value="1"/>
</dbReference>
<dbReference type="Proteomes" id="UP001602013">
    <property type="component" value="Unassembled WGS sequence"/>
</dbReference>
<dbReference type="InterPro" id="IPR050482">
    <property type="entry name" value="Sensor_HK_TwoCompSys"/>
</dbReference>
<name>A0ABW6SRI5_9ACTN</name>
<dbReference type="Pfam" id="PF02518">
    <property type="entry name" value="HATPase_c"/>
    <property type="match status" value="1"/>
</dbReference>
<organism evidence="12 13">
    <name type="scientific">Microtetraspora malaysiensis</name>
    <dbReference type="NCBI Taxonomy" id="161358"/>
    <lineage>
        <taxon>Bacteria</taxon>
        <taxon>Bacillati</taxon>
        <taxon>Actinomycetota</taxon>
        <taxon>Actinomycetes</taxon>
        <taxon>Streptosporangiales</taxon>
        <taxon>Streptosporangiaceae</taxon>
        <taxon>Microtetraspora</taxon>
    </lineage>
</organism>
<feature type="transmembrane region" description="Helical" evidence="10">
    <location>
        <begin position="71"/>
        <end position="101"/>
    </location>
</feature>
<dbReference type="PANTHER" id="PTHR24421">
    <property type="entry name" value="NITRATE/NITRITE SENSOR PROTEIN NARX-RELATED"/>
    <property type="match status" value="1"/>
</dbReference>
<protein>
    <recommendedName>
        <fullName evidence="2">histidine kinase</fullName>
        <ecNumber evidence="2">2.7.13.3</ecNumber>
    </recommendedName>
</protein>
<evidence type="ECO:0000256" key="2">
    <source>
        <dbReference type="ARBA" id="ARBA00012438"/>
    </source>
</evidence>
<keyword evidence="9" id="KW-0175">Coiled coil</keyword>
<keyword evidence="6 12" id="KW-0418">Kinase</keyword>
<evidence type="ECO:0000256" key="8">
    <source>
        <dbReference type="ARBA" id="ARBA00023012"/>
    </source>
</evidence>
<dbReference type="Gene3D" id="1.20.5.1930">
    <property type="match status" value="1"/>
</dbReference>
<keyword evidence="7" id="KW-0067">ATP-binding</keyword>
<dbReference type="InterPro" id="IPR003594">
    <property type="entry name" value="HATPase_dom"/>
</dbReference>
<proteinExistence type="predicted"/>
<dbReference type="Pfam" id="PF23539">
    <property type="entry name" value="DUF7134"/>
    <property type="match status" value="1"/>
</dbReference>
<evidence type="ECO:0000256" key="9">
    <source>
        <dbReference type="SAM" id="Coils"/>
    </source>
</evidence>
<feature type="domain" description="Histidine kinase" evidence="11">
    <location>
        <begin position="298"/>
        <end position="391"/>
    </location>
</feature>
<evidence type="ECO:0000313" key="12">
    <source>
        <dbReference type="EMBL" id="MFF3666863.1"/>
    </source>
</evidence>
<dbReference type="SUPFAM" id="SSF55874">
    <property type="entry name" value="ATPase domain of HSP90 chaperone/DNA topoisomerase II/histidine kinase"/>
    <property type="match status" value="1"/>
</dbReference>
<keyword evidence="10" id="KW-0472">Membrane</keyword>
<dbReference type="InterPro" id="IPR036890">
    <property type="entry name" value="HATPase_C_sf"/>
</dbReference>
<keyword evidence="10" id="KW-1133">Transmembrane helix</keyword>
<dbReference type="PROSITE" id="PS50109">
    <property type="entry name" value="HIS_KIN"/>
    <property type="match status" value="1"/>
</dbReference>
<feature type="transmembrane region" description="Helical" evidence="10">
    <location>
        <begin position="140"/>
        <end position="159"/>
    </location>
</feature>
<evidence type="ECO:0000256" key="10">
    <source>
        <dbReference type="SAM" id="Phobius"/>
    </source>
</evidence>
<dbReference type="InterPro" id="IPR011712">
    <property type="entry name" value="Sig_transdc_His_kin_sub3_dim/P"/>
</dbReference>
<feature type="transmembrane region" description="Helical" evidence="10">
    <location>
        <begin position="47"/>
        <end position="65"/>
    </location>
</feature>
<accession>A0ABW6SRI5</accession>
<gene>
    <name evidence="12" type="ORF">ACFYXI_14800</name>
</gene>
<dbReference type="EC" id="2.7.13.3" evidence="2"/>
<feature type="transmembrane region" description="Helical" evidence="10">
    <location>
        <begin position="12"/>
        <end position="35"/>
    </location>
</feature>
<sequence length="393" mass="42295">MFGRLRAWKRRHSLLVDTLALTPLAMLGLLSTLSASSYADLSGRDRFGPVVLLLLSAMLVVPLIWRRKYPVVAFAIVALVCFVQWAVGIAVLPVNLAVLVAMYGVAARRPLKWAIAAAVVAEIGIFLSLVRTSADVLNNWPGPTVFVVAIWISGIYVNMRQRYVESLLERAERAERERDQQARIAAAAERTRIARELHDVVAHNVSVMVVQADGAGYAIDTDPEQARRAVQAVSSTGRQALAEMRRLVGVLRDDHASGGEYAPQPGLEQLADLIDQVRASGLPVDFTRSGPQPEVPDGEQLVIYRIIQEALTNTLKHGGPGVSASVQVEYGAHDVTLTVADDGRGASAARADDGHGLIGMRERVGMYGGTVHAAPRPGGGFRVTARLPIGQTA</sequence>
<dbReference type="RefSeq" id="WP_387411571.1">
    <property type="nucleotide sequence ID" value="NZ_JBIASD010000008.1"/>
</dbReference>
<keyword evidence="10" id="KW-0812">Transmembrane</keyword>
<dbReference type="InterPro" id="IPR055558">
    <property type="entry name" value="DUF7134"/>
</dbReference>
<reference evidence="12 13" key="1">
    <citation type="submission" date="2024-10" db="EMBL/GenBank/DDBJ databases">
        <title>The Natural Products Discovery Center: Release of the First 8490 Sequenced Strains for Exploring Actinobacteria Biosynthetic Diversity.</title>
        <authorList>
            <person name="Kalkreuter E."/>
            <person name="Kautsar S.A."/>
            <person name="Yang D."/>
            <person name="Bader C.D."/>
            <person name="Teijaro C.N."/>
            <person name="Fluegel L."/>
            <person name="Davis C.M."/>
            <person name="Simpson J.R."/>
            <person name="Lauterbach L."/>
            <person name="Steele A.D."/>
            <person name="Gui C."/>
            <person name="Meng S."/>
            <person name="Li G."/>
            <person name="Viehrig K."/>
            <person name="Ye F."/>
            <person name="Su P."/>
            <person name="Kiefer A.F."/>
            <person name="Nichols A."/>
            <person name="Cepeda A.J."/>
            <person name="Yan W."/>
            <person name="Fan B."/>
            <person name="Jiang Y."/>
            <person name="Adhikari A."/>
            <person name="Zheng C.-J."/>
            <person name="Schuster L."/>
            <person name="Cowan T.M."/>
            <person name="Smanski M.J."/>
            <person name="Chevrette M.G."/>
            <person name="De Carvalho L.P.S."/>
            <person name="Shen B."/>
        </authorList>
    </citation>
    <scope>NUCLEOTIDE SEQUENCE [LARGE SCALE GENOMIC DNA]</scope>
    <source>
        <strain evidence="12 13">NPDC002173</strain>
    </source>
</reference>
<evidence type="ECO:0000256" key="5">
    <source>
        <dbReference type="ARBA" id="ARBA00022741"/>
    </source>
</evidence>
<dbReference type="Pfam" id="PF07730">
    <property type="entry name" value="HisKA_3"/>
    <property type="match status" value="1"/>
</dbReference>
<keyword evidence="8" id="KW-0902">Two-component regulatory system</keyword>
<keyword evidence="13" id="KW-1185">Reference proteome</keyword>
<feature type="transmembrane region" description="Helical" evidence="10">
    <location>
        <begin position="113"/>
        <end position="134"/>
    </location>
</feature>
<dbReference type="PANTHER" id="PTHR24421:SF10">
    <property type="entry name" value="NITRATE_NITRITE SENSOR PROTEIN NARQ"/>
    <property type="match status" value="1"/>
</dbReference>
<feature type="coiled-coil region" evidence="9">
    <location>
        <begin position="164"/>
        <end position="191"/>
    </location>
</feature>
<evidence type="ECO:0000256" key="3">
    <source>
        <dbReference type="ARBA" id="ARBA00022553"/>
    </source>
</evidence>
<evidence type="ECO:0000313" key="13">
    <source>
        <dbReference type="Proteomes" id="UP001602013"/>
    </source>
</evidence>
<keyword evidence="3" id="KW-0597">Phosphoprotein</keyword>
<dbReference type="EMBL" id="JBIASD010000008">
    <property type="protein sequence ID" value="MFF3666863.1"/>
    <property type="molecule type" value="Genomic_DNA"/>
</dbReference>
<dbReference type="CDD" id="cd16917">
    <property type="entry name" value="HATPase_UhpB-NarQ-NarX-like"/>
    <property type="match status" value="1"/>
</dbReference>
<evidence type="ECO:0000256" key="7">
    <source>
        <dbReference type="ARBA" id="ARBA00022840"/>
    </source>
</evidence>
<dbReference type="GO" id="GO:0016301">
    <property type="term" value="F:kinase activity"/>
    <property type="evidence" value="ECO:0007669"/>
    <property type="project" value="UniProtKB-KW"/>
</dbReference>
<dbReference type="InterPro" id="IPR005467">
    <property type="entry name" value="His_kinase_dom"/>
</dbReference>
<evidence type="ECO:0000259" key="11">
    <source>
        <dbReference type="PROSITE" id="PS50109"/>
    </source>
</evidence>
<evidence type="ECO:0000256" key="4">
    <source>
        <dbReference type="ARBA" id="ARBA00022679"/>
    </source>
</evidence>
<keyword evidence="4" id="KW-0808">Transferase</keyword>
<comment type="catalytic activity">
    <reaction evidence="1">
        <text>ATP + protein L-histidine = ADP + protein N-phospho-L-histidine.</text>
        <dbReference type="EC" id="2.7.13.3"/>
    </reaction>
</comment>
<dbReference type="Gene3D" id="3.30.565.10">
    <property type="entry name" value="Histidine kinase-like ATPase, C-terminal domain"/>
    <property type="match status" value="1"/>
</dbReference>